<evidence type="ECO:0000313" key="2">
    <source>
        <dbReference type="EMBL" id="RIN01957.1"/>
    </source>
</evidence>
<dbReference type="EMBL" id="QXUF01000018">
    <property type="protein sequence ID" value="RIN01957.1"/>
    <property type="molecule type" value="Genomic_DNA"/>
</dbReference>
<protein>
    <submittedName>
        <fullName evidence="2">Alpha/beta fold hydrolase</fullName>
    </submittedName>
</protein>
<dbReference type="Proteomes" id="UP000286317">
    <property type="component" value="Unassembled WGS sequence"/>
</dbReference>
<evidence type="ECO:0000259" key="1">
    <source>
        <dbReference type="Pfam" id="PF00561"/>
    </source>
</evidence>
<dbReference type="AlphaFoldDB" id="A0A418IHA8"/>
<dbReference type="OrthoDB" id="9808398at2"/>
<dbReference type="PRINTS" id="PR00111">
    <property type="entry name" value="ABHYDROLASE"/>
</dbReference>
<dbReference type="PANTHER" id="PTHR43798">
    <property type="entry name" value="MONOACYLGLYCEROL LIPASE"/>
    <property type="match status" value="1"/>
</dbReference>
<dbReference type="GO" id="GO:0016787">
    <property type="term" value="F:hydrolase activity"/>
    <property type="evidence" value="ECO:0007669"/>
    <property type="project" value="UniProtKB-KW"/>
</dbReference>
<proteinExistence type="predicted"/>
<organism evidence="2 3">
    <name type="scientific">Staphylococcus shinii</name>
    <dbReference type="NCBI Taxonomy" id="2912228"/>
    <lineage>
        <taxon>Bacteria</taxon>
        <taxon>Bacillati</taxon>
        <taxon>Bacillota</taxon>
        <taxon>Bacilli</taxon>
        <taxon>Bacillales</taxon>
        <taxon>Staphylococcaceae</taxon>
        <taxon>Staphylococcus</taxon>
    </lineage>
</organism>
<accession>A0A418IHA8</accession>
<feature type="domain" description="AB hydrolase-1" evidence="1">
    <location>
        <begin position="20"/>
        <end position="248"/>
    </location>
</feature>
<dbReference type="Gene3D" id="3.40.50.1820">
    <property type="entry name" value="alpha/beta hydrolase"/>
    <property type="match status" value="1"/>
</dbReference>
<dbReference type="InterPro" id="IPR050266">
    <property type="entry name" value="AB_hydrolase_sf"/>
</dbReference>
<dbReference type="InterPro" id="IPR000073">
    <property type="entry name" value="AB_hydrolase_1"/>
</dbReference>
<dbReference type="InterPro" id="IPR029058">
    <property type="entry name" value="AB_hydrolase_fold"/>
</dbReference>
<name>A0A418IHA8_9STAP</name>
<sequence>MKNGITSDNTYYVTAGTGDPLILIHGVGLDHTMWKEHVNYFSSYYQVFAYDMLGHGKSRKPDKEKYELQDFTEQLLNFMNELNIHESHILGFSMGGMVAQSFGIVYKEKVKSLTISNAVAHRNDKERLSVQGRIQDVEEKGKNSTIEPAIERWFNDEFIRRHLNLVNQIKQRLKDNDEDSYLKAYRVFGEADRLLWEDLCEINAPTLVITGQFDQGSNVRMAEEMVQRISQSKLIIIPEARHMLPLEKFQVFNQNVYEFLKNIDKEVKNN</sequence>
<gene>
    <name evidence="2" type="ORF">BU112_04005</name>
</gene>
<keyword evidence="3" id="KW-1185">Reference proteome</keyword>
<evidence type="ECO:0000313" key="3">
    <source>
        <dbReference type="Proteomes" id="UP000286317"/>
    </source>
</evidence>
<keyword evidence="2" id="KW-0378">Hydrolase</keyword>
<dbReference type="RefSeq" id="WP_119584556.1">
    <property type="nucleotide sequence ID" value="NZ_JAWVBF010000001.1"/>
</dbReference>
<dbReference type="Pfam" id="PF00561">
    <property type="entry name" value="Abhydrolase_1"/>
    <property type="match status" value="1"/>
</dbReference>
<reference evidence="2 3" key="1">
    <citation type="journal article" date="2016" name="Front. Microbiol.">
        <title>Comprehensive Phylogenetic Analysis of Bovine Non-aureus Staphylococci Species Based on Whole-Genome Sequencing.</title>
        <authorList>
            <person name="Naushad S."/>
            <person name="Barkema H.W."/>
            <person name="Luby C."/>
            <person name="Condas L.A."/>
            <person name="Nobrega D.B."/>
            <person name="Carson D.A."/>
            <person name="De Buck J."/>
        </authorList>
    </citation>
    <scope>NUCLEOTIDE SEQUENCE [LARGE SCALE GENOMIC DNA]</scope>
    <source>
        <strain evidence="2 3">SNUC 4554</strain>
    </source>
</reference>
<comment type="caution">
    <text evidence="2">The sequence shown here is derived from an EMBL/GenBank/DDBJ whole genome shotgun (WGS) entry which is preliminary data.</text>
</comment>
<dbReference type="SUPFAM" id="SSF53474">
    <property type="entry name" value="alpha/beta-Hydrolases"/>
    <property type="match status" value="1"/>
</dbReference>